<name>A0A4Y2BPJ3_ARAVE</name>
<dbReference type="Proteomes" id="UP000499080">
    <property type="component" value="Unassembled WGS sequence"/>
</dbReference>
<accession>A0A4Y2BPJ3</accession>
<dbReference type="AlphaFoldDB" id="A0A4Y2BPJ3"/>
<comment type="caution">
    <text evidence="1">The sequence shown here is derived from an EMBL/GenBank/DDBJ whole genome shotgun (WGS) entry which is preliminary data.</text>
</comment>
<sequence>GSENLNSELICFPSSYSNYTPGINLSITVTGNRVTPSLPKHSGELKNGRHDSSDIEVGVLNAITCHCPTPPEGGTFRHRCRVTQSSSLLWPQDKREPFTHPSTSHPRTRGAIRCGLIYA</sequence>
<keyword evidence="2" id="KW-1185">Reference proteome</keyword>
<gene>
    <name evidence="1" type="ORF">AVEN_59707-2_1</name>
</gene>
<reference evidence="1 2" key="1">
    <citation type="journal article" date="2019" name="Sci. Rep.">
        <title>Orb-weaving spider Araneus ventricosus genome elucidates the spidroin gene catalogue.</title>
        <authorList>
            <person name="Kono N."/>
            <person name="Nakamura H."/>
            <person name="Ohtoshi R."/>
            <person name="Moran D.A.P."/>
            <person name="Shinohara A."/>
            <person name="Yoshida Y."/>
            <person name="Fujiwara M."/>
            <person name="Mori M."/>
            <person name="Tomita M."/>
            <person name="Arakawa K."/>
        </authorList>
    </citation>
    <scope>NUCLEOTIDE SEQUENCE [LARGE SCALE GENOMIC DNA]</scope>
</reference>
<evidence type="ECO:0000313" key="2">
    <source>
        <dbReference type="Proteomes" id="UP000499080"/>
    </source>
</evidence>
<feature type="non-terminal residue" evidence="1">
    <location>
        <position position="1"/>
    </location>
</feature>
<organism evidence="1 2">
    <name type="scientific">Araneus ventricosus</name>
    <name type="common">Orbweaver spider</name>
    <name type="synonym">Epeira ventricosa</name>
    <dbReference type="NCBI Taxonomy" id="182803"/>
    <lineage>
        <taxon>Eukaryota</taxon>
        <taxon>Metazoa</taxon>
        <taxon>Ecdysozoa</taxon>
        <taxon>Arthropoda</taxon>
        <taxon>Chelicerata</taxon>
        <taxon>Arachnida</taxon>
        <taxon>Araneae</taxon>
        <taxon>Araneomorphae</taxon>
        <taxon>Entelegynae</taxon>
        <taxon>Araneoidea</taxon>
        <taxon>Araneidae</taxon>
        <taxon>Araneus</taxon>
    </lineage>
</organism>
<protein>
    <submittedName>
        <fullName evidence="1">Uncharacterized protein</fullName>
    </submittedName>
</protein>
<dbReference type="EMBL" id="BGPR01000094">
    <property type="protein sequence ID" value="GBL93519.1"/>
    <property type="molecule type" value="Genomic_DNA"/>
</dbReference>
<proteinExistence type="predicted"/>
<evidence type="ECO:0000313" key="1">
    <source>
        <dbReference type="EMBL" id="GBL93519.1"/>
    </source>
</evidence>